<reference evidence="1 2" key="1">
    <citation type="submission" date="2019-08" db="EMBL/GenBank/DDBJ databases">
        <title>Genone of Arthrobacter echini P9.</title>
        <authorList>
            <person name="Bowman J.P."/>
        </authorList>
    </citation>
    <scope>NUCLEOTIDE SEQUENCE [LARGE SCALE GENOMIC DNA]</scope>
    <source>
        <strain evidence="1 2">P9</strain>
    </source>
</reference>
<sequence length="160" mass="18467">MILDPVAPVRFYRGRWRTLDGTETGDFVARRPQAYGADLWCFVRVIEGLPQQLIDFPVDHPALPGRDEAWRLQAAIDAVRQEPQIFRFRSIQNNTSHIIADFFGPIPGWAERYLELVGLAVQRADRSLFSYRVPLKAKPDLQKFLTDMLWMRVTHEGGTE</sequence>
<dbReference type="AlphaFoldDB" id="A0A5D0XRP9"/>
<dbReference type="EMBL" id="VSLD01000003">
    <property type="protein sequence ID" value="TYC98787.1"/>
    <property type="molecule type" value="Genomic_DNA"/>
</dbReference>
<keyword evidence="2" id="KW-1185">Reference proteome</keyword>
<dbReference type="OrthoDB" id="7060496at2"/>
<dbReference type="RefSeq" id="WP_148600571.1">
    <property type="nucleotide sequence ID" value="NZ_VSLD01000003.1"/>
</dbReference>
<name>A0A5D0XRP9_9MICC</name>
<protein>
    <submittedName>
        <fullName evidence="1">Uncharacterized protein</fullName>
    </submittedName>
</protein>
<accession>A0A5D0XRP9</accession>
<comment type="caution">
    <text evidence="1">The sequence shown here is derived from an EMBL/GenBank/DDBJ whole genome shotgun (WGS) entry which is preliminary data.</text>
</comment>
<organism evidence="1 2">
    <name type="scientific">Arthrobacter echini</name>
    <dbReference type="NCBI Taxonomy" id="1529066"/>
    <lineage>
        <taxon>Bacteria</taxon>
        <taxon>Bacillati</taxon>
        <taxon>Actinomycetota</taxon>
        <taxon>Actinomycetes</taxon>
        <taxon>Micrococcales</taxon>
        <taxon>Micrococcaceae</taxon>
        <taxon>Arthrobacter</taxon>
    </lineage>
</organism>
<evidence type="ECO:0000313" key="2">
    <source>
        <dbReference type="Proteomes" id="UP000323410"/>
    </source>
</evidence>
<evidence type="ECO:0000313" key="1">
    <source>
        <dbReference type="EMBL" id="TYC98787.1"/>
    </source>
</evidence>
<dbReference type="Proteomes" id="UP000323410">
    <property type="component" value="Unassembled WGS sequence"/>
</dbReference>
<gene>
    <name evidence="1" type="ORF">FQ377_07135</name>
</gene>
<proteinExistence type="predicted"/>